<keyword evidence="3" id="KW-1185">Reference proteome</keyword>
<sequence>MISDRSVYLFGKESVMALSNDIARISAAQSMYDTSSYNKSVKKEEQADKTKAAENKNTPKVTGRTVGDVQLSEKAAKFYEKFKAKFPGMDFVLVSKDMKEQVEANAAAYGKANKTVVLIDDEKIERMANDEKYASKIEATIKGAEAQIKALSSGLASTGADVQGYGMKINDDGTATLFATLKNSSKAQKARIEKKAAKKKAEEKAARKLEEKKAHKKDKDRDISNKHISDKDEKVADNTNKTRDKDRIPDEDEYVTITANTADELLKKISDQAMLFRSDSVRTQEEMMVGQHFDFNI</sequence>
<feature type="compositionally biased region" description="Basic and acidic residues" evidence="1">
    <location>
        <begin position="41"/>
        <end position="54"/>
    </location>
</feature>
<evidence type="ECO:0000313" key="3">
    <source>
        <dbReference type="Proteomes" id="UP000245488"/>
    </source>
</evidence>
<feature type="compositionally biased region" description="Basic and acidic residues" evidence="1">
    <location>
        <begin position="190"/>
        <end position="247"/>
    </location>
</feature>
<proteinExistence type="predicted"/>
<dbReference type="Proteomes" id="UP000245488">
    <property type="component" value="Chromosome"/>
</dbReference>
<dbReference type="Pfam" id="PF19498">
    <property type="entry name" value="DUF6033"/>
    <property type="match status" value="1"/>
</dbReference>
<evidence type="ECO:0000256" key="1">
    <source>
        <dbReference type="SAM" id="MobiDB-lite"/>
    </source>
</evidence>
<organism evidence="2 3">
    <name type="scientific">Butyrivibrio fibrisolvens</name>
    <dbReference type="NCBI Taxonomy" id="831"/>
    <lineage>
        <taxon>Bacteria</taxon>
        <taxon>Bacillati</taxon>
        <taxon>Bacillota</taxon>
        <taxon>Clostridia</taxon>
        <taxon>Lachnospirales</taxon>
        <taxon>Lachnospiraceae</taxon>
        <taxon>Butyrivibrio</taxon>
    </lineage>
</organism>
<feature type="region of interest" description="Disordered" evidence="1">
    <location>
        <begin position="37"/>
        <end position="62"/>
    </location>
</feature>
<protein>
    <submittedName>
        <fullName evidence="2">Uncharacterized protein</fullName>
    </submittedName>
</protein>
<dbReference type="InterPro" id="IPR046097">
    <property type="entry name" value="DUF6033"/>
</dbReference>
<accession>A0A317G394</accession>
<feature type="region of interest" description="Disordered" evidence="1">
    <location>
        <begin position="189"/>
        <end position="247"/>
    </location>
</feature>
<gene>
    <name evidence="2" type="ORF">CPT75_12050</name>
</gene>
<name>A0A317G394_BUTFI</name>
<comment type="caution">
    <text evidence="2">The sequence shown here is derived from an EMBL/GenBank/DDBJ whole genome shotgun (WGS) entry which is preliminary data.</text>
</comment>
<evidence type="ECO:0000313" key="2">
    <source>
        <dbReference type="EMBL" id="PWT27776.1"/>
    </source>
</evidence>
<dbReference type="EMBL" id="NXNG01000001">
    <property type="protein sequence ID" value="PWT27776.1"/>
    <property type="molecule type" value="Genomic_DNA"/>
</dbReference>
<dbReference type="AlphaFoldDB" id="A0A317G394"/>
<reference evidence="2 3" key="1">
    <citation type="submission" date="2017-09" db="EMBL/GenBank/DDBJ databases">
        <title>High-quality draft genome sequence of Butyrivibrio fibrisolvens INBov1, isolated from cow rumen.</title>
        <authorList>
            <person name="Rodriguez Hernaez J."/>
            <person name="Rivarola M."/>
            <person name="Paniego N."/>
            <person name="Cravero S."/>
            <person name="Ceron Cucchi M."/>
            <person name="Martinez M.C."/>
        </authorList>
    </citation>
    <scope>NUCLEOTIDE SEQUENCE [LARGE SCALE GENOMIC DNA]</scope>
    <source>
        <strain evidence="2 3">INBov1</strain>
    </source>
</reference>